<evidence type="ECO:0000256" key="2">
    <source>
        <dbReference type="ARBA" id="ARBA00022679"/>
    </source>
</evidence>
<dbReference type="Proteomes" id="UP000269793">
    <property type="component" value="Chromosome VII"/>
</dbReference>
<dbReference type="GO" id="GO:0102559">
    <property type="term" value="F:peptide chain release factor N(5)-glutamine methyltransferase activity"/>
    <property type="evidence" value="ECO:0007669"/>
    <property type="project" value="UniProtKB-EC"/>
</dbReference>
<accession>A0A3G2S8S5</accession>
<dbReference type="OrthoDB" id="269872at2759"/>
<dbReference type="NCBIfam" id="TIGR00536">
    <property type="entry name" value="hemK_fam"/>
    <property type="match status" value="1"/>
</dbReference>
<evidence type="ECO:0000259" key="4">
    <source>
        <dbReference type="Pfam" id="PF13847"/>
    </source>
</evidence>
<keyword evidence="1 5" id="KW-0489">Methyltransferase</keyword>
<dbReference type="EC" id="2.1.1.297" evidence="5"/>
<keyword evidence="3" id="KW-0949">S-adenosyl-L-methionine</keyword>
<name>A0A3G2S8S5_MALR7</name>
<feature type="domain" description="Methyltransferase" evidence="4">
    <location>
        <begin position="126"/>
        <end position="202"/>
    </location>
</feature>
<dbReference type="InterPro" id="IPR029063">
    <property type="entry name" value="SAM-dependent_MTases_sf"/>
</dbReference>
<reference evidence="5 6" key="1">
    <citation type="submission" date="2018-10" db="EMBL/GenBank/DDBJ databases">
        <title>Complete genome sequence of Malassezia restricta CBS 7877.</title>
        <authorList>
            <person name="Morand S.C."/>
            <person name="Bertignac M."/>
            <person name="Iltis A."/>
            <person name="Kolder I."/>
            <person name="Pirovano W."/>
            <person name="Jourdain R."/>
            <person name="Clavaud C."/>
        </authorList>
    </citation>
    <scope>NUCLEOTIDE SEQUENCE [LARGE SCALE GENOMIC DNA]</scope>
    <source>
        <strain evidence="5 6">CBS 7877</strain>
    </source>
</reference>
<keyword evidence="6" id="KW-1185">Reference proteome</keyword>
<dbReference type="GO" id="GO:0005739">
    <property type="term" value="C:mitochondrion"/>
    <property type="evidence" value="ECO:0007669"/>
    <property type="project" value="TreeGrafter"/>
</dbReference>
<organism evidence="5 6">
    <name type="scientific">Malassezia restricta (strain ATCC 96810 / NBRC 103918 / CBS 7877)</name>
    <name type="common">Seborrheic dermatitis infection agent</name>
    <dbReference type="NCBI Taxonomy" id="425264"/>
    <lineage>
        <taxon>Eukaryota</taxon>
        <taxon>Fungi</taxon>
        <taxon>Dikarya</taxon>
        <taxon>Basidiomycota</taxon>
        <taxon>Ustilaginomycotina</taxon>
        <taxon>Malasseziomycetes</taxon>
        <taxon>Malasseziales</taxon>
        <taxon>Malasseziaceae</taxon>
        <taxon>Malassezia</taxon>
    </lineage>
</organism>
<dbReference type="VEuPathDB" id="FungiDB:DNF11_3544"/>
<dbReference type="InterPro" id="IPR025714">
    <property type="entry name" value="Methyltranfer_dom"/>
</dbReference>
<dbReference type="EMBL" id="CP033154">
    <property type="protein sequence ID" value="AYO44494.1"/>
    <property type="molecule type" value="Genomic_DNA"/>
</dbReference>
<proteinExistence type="predicted"/>
<gene>
    <name evidence="5" type="primary">prmC</name>
    <name evidence="5" type="ORF">DNF11_3544</name>
</gene>
<dbReference type="Pfam" id="PF13847">
    <property type="entry name" value="Methyltransf_31"/>
    <property type="match status" value="1"/>
</dbReference>
<dbReference type="AlphaFoldDB" id="A0A3G2S8S5"/>
<evidence type="ECO:0000256" key="1">
    <source>
        <dbReference type="ARBA" id="ARBA00022603"/>
    </source>
</evidence>
<sequence length="244" mass="26577">MRQGAVRGAASPYAVALRALLSHRRDAEACRQEARWLVDEVRARHGLSSAWVTWPAPARQTLLSLARRAARDEPLSYVIGHQPFGPLSLLTRPPILIPRCETEAWTYQLLSLVRARFADDGGRPRRILDLCTGSGCIAVALAHGLQAYDVDVVGVDSDERAVRLARENAERHDLKRVTFVHGDVWDDACLSRLGAFDLVTCNPPYIAEAAWAGLDARWVRVLPASTERVAVDGVADGAVAGDGG</sequence>
<dbReference type="Gene3D" id="3.40.50.150">
    <property type="entry name" value="Vaccinia Virus protein VP39"/>
    <property type="match status" value="1"/>
</dbReference>
<evidence type="ECO:0000313" key="5">
    <source>
        <dbReference type="EMBL" id="AYO44494.1"/>
    </source>
</evidence>
<dbReference type="GO" id="GO:0032259">
    <property type="term" value="P:methylation"/>
    <property type="evidence" value="ECO:0007669"/>
    <property type="project" value="UniProtKB-KW"/>
</dbReference>
<dbReference type="CDD" id="cd02440">
    <property type="entry name" value="AdoMet_MTases"/>
    <property type="match status" value="1"/>
</dbReference>
<evidence type="ECO:0000313" key="6">
    <source>
        <dbReference type="Proteomes" id="UP000269793"/>
    </source>
</evidence>
<dbReference type="STRING" id="425264.A0A3G2S8S5"/>
<dbReference type="InterPro" id="IPR050320">
    <property type="entry name" value="N5-glutamine_MTase"/>
</dbReference>
<dbReference type="SUPFAM" id="SSF53335">
    <property type="entry name" value="S-adenosyl-L-methionine-dependent methyltransferases"/>
    <property type="match status" value="1"/>
</dbReference>
<protein>
    <submittedName>
        <fullName evidence="5">Release factor glutamine methyltransferase</fullName>
        <ecNumber evidence="5">2.1.1.297</ecNumber>
    </submittedName>
</protein>
<keyword evidence="2 5" id="KW-0808">Transferase</keyword>
<dbReference type="PANTHER" id="PTHR18895:SF74">
    <property type="entry name" value="MTRF1L RELEASE FACTOR GLUTAMINE METHYLTRANSFERASE"/>
    <property type="match status" value="1"/>
</dbReference>
<dbReference type="InterPro" id="IPR004556">
    <property type="entry name" value="HemK-like"/>
</dbReference>
<dbReference type="PANTHER" id="PTHR18895">
    <property type="entry name" value="HEMK METHYLTRANSFERASE"/>
    <property type="match status" value="1"/>
</dbReference>
<evidence type="ECO:0000256" key="3">
    <source>
        <dbReference type="ARBA" id="ARBA00022691"/>
    </source>
</evidence>